<dbReference type="RefSeq" id="WP_134530126.1">
    <property type="nucleotide sequence ID" value="NZ_SOHN01000016.1"/>
</dbReference>
<gene>
    <name evidence="1" type="ORF">E3T51_12550</name>
</gene>
<dbReference type="EMBL" id="SOHN01000016">
    <property type="protein sequence ID" value="TFD85982.1"/>
    <property type="molecule type" value="Genomic_DNA"/>
</dbReference>
<dbReference type="AlphaFoldDB" id="A0A4V3IWL0"/>
<sequence length="216" mass="22459">MALTMALAALGPTGAYFSDTAQGKVTGSLGSIKITGSGGMGYEELDLNYTNLLPGAALQTQTVGYENTGRSNQDVWVVFNDADALHALNNLGHYGAFKISRDGTTVFNSTNLSDGGEEGDVCTFTDVDIPGDLCHPLPKMVMVASNVAPRAGNGADGHISFGFAYPDYLGNGSLNNESNETNGGAWNNYPLADPTASGLPYQIVATQVGQEPGVIE</sequence>
<keyword evidence="2" id="KW-1185">Reference proteome</keyword>
<accession>A0A4V3IWL0</accession>
<organism evidence="1 2">
    <name type="scientific">Cryobacterium serini</name>
    <dbReference type="NCBI Taxonomy" id="1259201"/>
    <lineage>
        <taxon>Bacteria</taxon>
        <taxon>Bacillati</taxon>
        <taxon>Actinomycetota</taxon>
        <taxon>Actinomycetes</taxon>
        <taxon>Micrococcales</taxon>
        <taxon>Microbacteriaceae</taxon>
        <taxon>Cryobacterium</taxon>
    </lineage>
</organism>
<dbReference type="Proteomes" id="UP000297626">
    <property type="component" value="Unassembled WGS sequence"/>
</dbReference>
<protein>
    <submittedName>
        <fullName evidence="1">Uncharacterized protein</fullName>
    </submittedName>
</protein>
<comment type="caution">
    <text evidence="1">The sequence shown here is derived from an EMBL/GenBank/DDBJ whole genome shotgun (WGS) entry which is preliminary data.</text>
</comment>
<reference evidence="1 2" key="1">
    <citation type="submission" date="2019-03" db="EMBL/GenBank/DDBJ databases">
        <title>Genomics of glacier-inhabiting Cryobacterium strains.</title>
        <authorList>
            <person name="Liu Q."/>
            <person name="Xin Y.-H."/>
        </authorList>
    </citation>
    <scope>NUCLEOTIDE SEQUENCE [LARGE SCALE GENOMIC DNA]</scope>
    <source>
        <strain evidence="1 2">Sr54</strain>
    </source>
</reference>
<evidence type="ECO:0000313" key="2">
    <source>
        <dbReference type="Proteomes" id="UP000297626"/>
    </source>
</evidence>
<proteinExistence type="predicted"/>
<evidence type="ECO:0000313" key="1">
    <source>
        <dbReference type="EMBL" id="TFD85982.1"/>
    </source>
</evidence>
<name>A0A4V3IWL0_9MICO</name>